<dbReference type="Proteomes" id="UP000228496">
    <property type="component" value="Unassembled WGS sequence"/>
</dbReference>
<organism evidence="3 4">
    <name type="scientific">Candidatus Yanofskybacteria bacterium CG10_big_fil_rev_8_21_14_0_10_36_16</name>
    <dbReference type="NCBI Taxonomy" id="1975096"/>
    <lineage>
        <taxon>Bacteria</taxon>
        <taxon>Candidatus Yanofskyibacteriota</taxon>
    </lineage>
</organism>
<dbReference type="AlphaFoldDB" id="A0A2J0Q7S9"/>
<evidence type="ECO:0000313" key="4">
    <source>
        <dbReference type="Proteomes" id="UP000228496"/>
    </source>
</evidence>
<name>A0A2J0Q7S9_9BACT</name>
<evidence type="ECO:0000313" key="3">
    <source>
        <dbReference type="EMBL" id="PJE51084.1"/>
    </source>
</evidence>
<evidence type="ECO:0000256" key="2">
    <source>
        <dbReference type="SAM" id="MobiDB-lite"/>
    </source>
</evidence>
<dbReference type="EMBL" id="PCXQ01000004">
    <property type="protein sequence ID" value="PJE51084.1"/>
    <property type="molecule type" value="Genomic_DNA"/>
</dbReference>
<accession>A0A2J0Q7S9</accession>
<comment type="caution">
    <text evidence="3">The sequence shown here is derived from an EMBL/GenBank/DDBJ whole genome shotgun (WGS) entry which is preliminary data.</text>
</comment>
<reference evidence="3 4" key="1">
    <citation type="submission" date="2017-09" db="EMBL/GenBank/DDBJ databases">
        <title>Depth-based differentiation of microbial function through sediment-hosted aquifers and enrichment of novel symbionts in the deep terrestrial subsurface.</title>
        <authorList>
            <person name="Probst A.J."/>
            <person name="Ladd B."/>
            <person name="Jarett J.K."/>
            <person name="Geller-Mcgrath D.E."/>
            <person name="Sieber C.M."/>
            <person name="Emerson J.B."/>
            <person name="Anantharaman K."/>
            <person name="Thomas B.C."/>
            <person name="Malmstrom R."/>
            <person name="Stieglmeier M."/>
            <person name="Klingl A."/>
            <person name="Woyke T."/>
            <person name="Ryan C.M."/>
            <person name="Banfield J.F."/>
        </authorList>
    </citation>
    <scope>NUCLEOTIDE SEQUENCE [LARGE SCALE GENOMIC DNA]</scope>
    <source>
        <strain evidence="3">CG10_big_fil_rev_8_21_14_0_10_36_16</strain>
    </source>
</reference>
<protein>
    <submittedName>
        <fullName evidence="3">Uncharacterized protein</fullName>
    </submittedName>
</protein>
<evidence type="ECO:0000256" key="1">
    <source>
        <dbReference type="SAM" id="Coils"/>
    </source>
</evidence>
<feature type="region of interest" description="Disordered" evidence="2">
    <location>
        <begin position="52"/>
        <end position="82"/>
    </location>
</feature>
<feature type="compositionally biased region" description="Basic and acidic residues" evidence="2">
    <location>
        <begin position="52"/>
        <end position="63"/>
    </location>
</feature>
<keyword evidence="1" id="KW-0175">Coiled coil</keyword>
<proteinExistence type="predicted"/>
<gene>
    <name evidence="3" type="ORF">COV29_02310</name>
</gene>
<feature type="coiled-coil region" evidence="1">
    <location>
        <begin position="7"/>
        <end position="38"/>
    </location>
</feature>
<sequence length="146" mass="16612">MTISEPNQQFEKEIEQLEKELAAKKEAAKQRYERGEIEEPLYEKENLRDVIGEKLGKSSHETVQDDDNQQQSPEPPEASGDALSYLSNELRGEVQELVNIAFEESIDDAIKKANATENSALIDAFHDILVDELYKHLVDRGKLNEL</sequence>